<comment type="catalytic activity">
    <reaction evidence="12">
        <text>a hydroperoxide + [thioredoxin]-dithiol = an alcohol + [thioredoxin]-disulfide + H2O</text>
        <dbReference type="Rhea" id="RHEA:62620"/>
        <dbReference type="Rhea" id="RHEA-COMP:10698"/>
        <dbReference type="Rhea" id="RHEA-COMP:10700"/>
        <dbReference type="ChEBI" id="CHEBI:15377"/>
        <dbReference type="ChEBI" id="CHEBI:29950"/>
        <dbReference type="ChEBI" id="CHEBI:30879"/>
        <dbReference type="ChEBI" id="CHEBI:35924"/>
        <dbReference type="ChEBI" id="CHEBI:50058"/>
        <dbReference type="EC" id="1.11.1.24"/>
    </reaction>
</comment>
<dbReference type="InterPro" id="IPR024706">
    <property type="entry name" value="Peroxiredoxin_AhpC-typ"/>
</dbReference>
<dbReference type="EC" id="1.11.1.24" evidence="3"/>
<dbReference type="GO" id="GO:0034599">
    <property type="term" value="P:cellular response to oxidative stress"/>
    <property type="evidence" value="ECO:0007669"/>
    <property type="project" value="TreeGrafter"/>
</dbReference>
<proteinExistence type="inferred from homology"/>
<evidence type="ECO:0000256" key="4">
    <source>
        <dbReference type="ARBA" id="ARBA00022559"/>
    </source>
</evidence>
<organism evidence="15 16">
    <name type="scientific">Propionispora hippei DSM 15287</name>
    <dbReference type="NCBI Taxonomy" id="1123003"/>
    <lineage>
        <taxon>Bacteria</taxon>
        <taxon>Bacillati</taxon>
        <taxon>Bacillota</taxon>
        <taxon>Negativicutes</taxon>
        <taxon>Selenomonadales</taxon>
        <taxon>Sporomusaceae</taxon>
        <taxon>Propionispora</taxon>
    </lineage>
</organism>
<evidence type="ECO:0000259" key="14">
    <source>
        <dbReference type="PROSITE" id="PS51352"/>
    </source>
</evidence>
<evidence type="ECO:0000256" key="5">
    <source>
        <dbReference type="ARBA" id="ARBA00022862"/>
    </source>
</evidence>
<dbReference type="SUPFAM" id="SSF52833">
    <property type="entry name" value="Thioredoxin-like"/>
    <property type="match status" value="1"/>
</dbReference>
<keyword evidence="16" id="KW-1185">Reference proteome</keyword>
<evidence type="ECO:0000256" key="3">
    <source>
        <dbReference type="ARBA" id="ARBA00013017"/>
    </source>
</evidence>
<comment type="function">
    <text evidence="1">Thiol-specific peroxidase that catalyzes the reduction of hydrogen peroxide and organic hydroperoxides to water and alcohols, respectively. Plays a role in cell protection against oxidative stress by detoxifying peroxides and as sensor of hydrogen peroxide-mediated signaling events.</text>
</comment>
<evidence type="ECO:0000256" key="12">
    <source>
        <dbReference type="ARBA" id="ARBA00049091"/>
    </source>
</evidence>
<evidence type="ECO:0000256" key="7">
    <source>
        <dbReference type="ARBA" id="ARBA00023157"/>
    </source>
</evidence>
<feature type="domain" description="Thioredoxin" evidence="14">
    <location>
        <begin position="4"/>
        <end position="152"/>
    </location>
</feature>
<dbReference type="CDD" id="cd03017">
    <property type="entry name" value="PRX_BCP"/>
    <property type="match status" value="1"/>
</dbReference>
<dbReference type="FunFam" id="3.40.30.10:FF:000007">
    <property type="entry name" value="Thioredoxin-dependent thiol peroxidase"/>
    <property type="match status" value="1"/>
</dbReference>
<dbReference type="OrthoDB" id="9812811at2"/>
<dbReference type="InterPro" id="IPR000866">
    <property type="entry name" value="AhpC/TSA"/>
</dbReference>
<dbReference type="EMBL" id="FQZD01000024">
    <property type="protein sequence ID" value="SHJ50047.1"/>
    <property type="molecule type" value="Genomic_DNA"/>
</dbReference>
<dbReference type="PANTHER" id="PTHR42801:SF4">
    <property type="entry name" value="AHPC_TSA FAMILY PROTEIN"/>
    <property type="match status" value="1"/>
</dbReference>
<dbReference type="Pfam" id="PF00578">
    <property type="entry name" value="AhpC-TSA"/>
    <property type="match status" value="1"/>
</dbReference>
<evidence type="ECO:0000256" key="9">
    <source>
        <dbReference type="ARBA" id="ARBA00032824"/>
    </source>
</evidence>
<dbReference type="GO" id="GO:0008379">
    <property type="term" value="F:thioredoxin peroxidase activity"/>
    <property type="evidence" value="ECO:0007669"/>
    <property type="project" value="TreeGrafter"/>
</dbReference>
<name>A0A1M6JTM4_9FIRM</name>
<dbReference type="AlphaFoldDB" id="A0A1M6JTM4"/>
<accession>A0A1M6JTM4</accession>
<evidence type="ECO:0000256" key="8">
    <source>
        <dbReference type="ARBA" id="ARBA00023284"/>
    </source>
</evidence>
<dbReference type="NCBIfam" id="NF006960">
    <property type="entry name" value="PRK09437.1"/>
    <property type="match status" value="1"/>
</dbReference>
<keyword evidence="8" id="KW-0676">Redox-active center</keyword>
<evidence type="ECO:0000256" key="2">
    <source>
        <dbReference type="ARBA" id="ARBA00011245"/>
    </source>
</evidence>
<evidence type="ECO:0000256" key="6">
    <source>
        <dbReference type="ARBA" id="ARBA00023002"/>
    </source>
</evidence>
<dbReference type="PIRSF" id="PIRSF000239">
    <property type="entry name" value="AHPC"/>
    <property type="match status" value="1"/>
</dbReference>
<dbReference type="InterPro" id="IPR013766">
    <property type="entry name" value="Thioredoxin_domain"/>
</dbReference>
<protein>
    <recommendedName>
        <fullName evidence="3">thioredoxin-dependent peroxiredoxin</fullName>
        <ecNumber evidence="3">1.11.1.24</ecNumber>
    </recommendedName>
    <alternativeName>
        <fullName evidence="11">Bacterioferritin comigratory protein</fullName>
    </alternativeName>
    <alternativeName>
        <fullName evidence="9">Thioredoxin peroxidase</fullName>
    </alternativeName>
</protein>
<evidence type="ECO:0000313" key="16">
    <source>
        <dbReference type="Proteomes" id="UP000322917"/>
    </source>
</evidence>
<evidence type="ECO:0000256" key="13">
    <source>
        <dbReference type="PIRSR" id="PIRSR000239-1"/>
    </source>
</evidence>
<evidence type="ECO:0000256" key="10">
    <source>
        <dbReference type="ARBA" id="ARBA00038489"/>
    </source>
</evidence>
<dbReference type="PROSITE" id="PS51352">
    <property type="entry name" value="THIOREDOXIN_2"/>
    <property type="match status" value="1"/>
</dbReference>
<dbReference type="PANTHER" id="PTHR42801">
    <property type="entry name" value="THIOREDOXIN-DEPENDENT PEROXIDE REDUCTASE"/>
    <property type="match status" value="1"/>
</dbReference>
<dbReference type="RefSeq" id="WP_149735409.1">
    <property type="nucleotide sequence ID" value="NZ_FQZD01000024.1"/>
</dbReference>
<evidence type="ECO:0000256" key="11">
    <source>
        <dbReference type="ARBA" id="ARBA00041373"/>
    </source>
</evidence>
<reference evidence="15 16" key="1">
    <citation type="submission" date="2016-11" db="EMBL/GenBank/DDBJ databases">
        <authorList>
            <person name="Varghese N."/>
            <person name="Submissions S."/>
        </authorList>
    </citation>
    <scope>NUCLEOTIDE SEQUENCE [LARGE SCALE GENOMIC DNA]</scope>
    <source>
        <strain evidence="15 16">DSM 15287</strain>
    </source>
</reference>
<comment type="subunit">
    <text evidence="2">Monomer.</text>
</comment>
<gene>
    <name evidence="15" type="ORF">SAMN02745170_02674</name>
</gene>
<keyword evidence="7" id="KW-1015">Disulfide bond</keyword>
<sequence length="152" mass="16857">MELLTPGSVAPDFSLLASNGQQVSLRQWLGKSVVLYFYPKDNTPGCTQEACEFRDAQSQFEAKQAIILGVSRDPITAHTKFIGKFNLPFLLLSDPDGAVAGQYGVWKEKNMYGKKVMGIERSTFIIDPQGVISHVFRKVKVAGHIEQVLKLL</sequence>
<keyword evidence="6" id="KW-0560">Oxidoreductase</keyword>
<evidence type="ECO:0000256" key="1">
    <source>
        <dbReference type="ARBA" id="ARBA00003330"/>
    </source>
</evidence>
<dbReference type="GO" id="GO:0005737">
    <property type="term" value="C:cytoplasm"/>
    <property type="evidence" value="ECO:0007669"/>
    <property type="project" value="TreeGrafter"/>
</dbReference>
<dbReference type="GO" id="GO:0045454">
    <property type="term" value="P:cell redox homeostasis"/>
    <property type="evidence" value="ECO:0007669"/>
    <property type="project" value="TreeGrafter"/>
</dbReference>
<keyword evidence="5" id="KW-0049">Antioxidant</keyword>
<dbReference type="InterPro" id="IPR050924">
    <property type="entry name" value="Peroxiredoxin_BCP/PrxQ"/>
</dbReference>
<feature type="active site" description="Cysteine sulfenic acid (-SOH) intermediate; for peroxidase activity" evidence="13">
    <location>
        <position position="46"/>
    </location>
</feature>
<dbReference type="InterPro" id="IPR036249">
    <property type="entry name" value="Thioredoxin-like_sf"/>
</dbReference>
<comment type="similarity">
    <text evidence="10">Belongs to the peroxiredoxin family. BCP/PrxQ subfamily.</text>
</comment>
<keyword evidence="4" id="KW-0575">Peroxidase</keyword>
<dbReference type="Gene3D" id="3.40.30.10">
    <property type="entry name" value="Glutaredoxin"/>
    <property type="match status" value="1"/>
</dbReference>
<dbReference type="Proteomes" id="UP000322917">
    <property type="component" value="Unassembled WGS sequence"/>
</dbReference>
<evidence type="ECO:0000313" key="15">
    <source>
        <dbReference type="EMBL" id="SHJ50047.1"/>
    </source>
</evidence>